<comment type="caution">
    <text evidence="2">The sequence shown here is derived from an EMBL/GenBank/DDBJ whole genome shotgun (WGS) entry which is preliminary data.</text>
</comment>
<sequence length="114" mass="13007">MKAFLVLDELNQFHWAMLKSVLLILALLPIAEVSLKLWLSTEGSSQIMIGFFALSIVSAWLMVSFFTALKTSVWQTKQMASKYEQLLFKAYRYVPMVFLSSLVAYLSLQLSIAF</sequence>
<feature type="transmembrane region" description="Helical" evidence="1">
    <location>
        <begin position="21"/>
        <end position="41"/>
    </location>
</feature>
<accession>A0A009HWE7</accession>
<name>A0A009HWE7_ACIB9</name>
<dbReference type="AlphaFoldDB" id="A0A009HWE7"/>
<evidence type="ECO:0000256" key="1">
    <source>
        <dbReference type="SAM" id="Phobius"/>
    </source>
</evidence>
<dbReference type="GeneID" id="92892364"/>
<keyword evidence="1" id="KW-0472">Membrane</keyword>
<keyword evidence="1" id="KW-0812">Transmembrane</keyword>
<dbReference type="RefSeq" id="WP_000643174.1">
    <property type="nucleotide sequence ID" value="NZ_JEWH01000003.1"/>
</dbReference>
<gene>
    <name evidence="2" type="ORF">J512_0458</name>
</gene>
<evidence type="ECO:0000313" key="2">
    <source>
        <dbReference type="EMBL" id="EXB07330.1"/>
    </source>
</evidence>
<dbReference type="Proteomes" id="UP000020595">
    <property type="component" value="Unassembled WGS sequence"/>
</dbReference>
<dbReference type="PATRIC" id="fig|1310613.3.peg.437"/>
<organism evidence="2 3">
    <name type="scientific">Acinetobacter baumannii (strain 1295743)</name>
    <dbReference type="NCBI Taxonomy" id="1310613"/>
    <lineage>
        <taxon>Bacteria</taxon>
        <taxon>Pseudomonadati</taxon>
        <taxon>Pseudomonadota</taxon>
        <taxon>Gammaproteobacteria</taxon>
        <taxon>Moraxellales</taxon>
        <taxon>Moraxellaceae</taxon>
        <taxon>Acinetobacter</taxon>
        <taxon>Acinetobacter calcoaceticus/baumannii complex</taxon>
    </lineage>
</organism>
<evidence type="ECO:0000313" key="3">
    <source>
        <dbReference type="Proteomes" id="UP000020595"/>
    </source>
</evidence>
<dbReference type="EMBL" id="JEWH01000003">
    <property type="protein sequence ID" value="EXB07330.1"/>
    <property type="molecule type" value="Genomic_DNA"/>
</dbReference>
<keyword evidence="1" id="KW-1133">Transmembrane helix</keyword>
<protein>
    <submittedName>
        <fullName evidence="2">Putative membrane protein</fullName>
    </submittedName>
</protein>
<feature type="transmembrane region" description="Helical" evidence="1">
    <location>
        <begin position="47"/>
        <end position="69"/>
    </location>
</feature>
<feature type="transmembrane region" description="Helical" evidence="1">
    <location>
        <begin position="90"/>
        <end position="108"/>
    </location>
</feature>
<reference evidence="2 3" key="1">
    <citation type="submission" date="2014-02" db="EMBL/GenBank/DDBJ databases">
        <title>Comparative genomics and transcriptomics to identify genetic mechanisms underlying the emergence of carbapenem resistant Acinetobacter baumannii (CRAb).</title>
        <authorList>
            <person name="Harris A.D."/>
            <person name="Johnson K.J."/>
            <person name="George J."/>
            <person name="Shefchek K."/>
            <person name="Daugherty S.C."/>
            <person name="Parankush S."/>
            <person name="Sadzewicz L."/>
            <person name="Tallon L."/>
            <person name="Sengamalay N."/>
            <person name="Hazen T.H."/>
            <person name="Rasko D.A."/>
        </authorList>
    </citation>
    <scope>NUCLEOTIDE SEQUENCE [LARGE SCALE GENOMIC DNA]</scope>
    <source>
        <strain evidence="2 3">1295743</strain>
    </source>
</reference>
<proteinExistence type="predicted"/>